<dbReference type="PANTHER" id="PTHR33406:SF13">
    <property type="entry name" value="MEMBRANE PROTEIN YDFJ"/>
    <property type="match status" value="1"/>
</dbReference>
<reference evidence="2" key="1">
    <citation type="journal article" date="2012" name="J. Microbiol. Biotechnol.">
        <title>Ramlibacter ginsenosidimutans sp. nov., with ginsenoside-converting activity.</title>
        <authorList>
            <person name="Wang L."/>
            <person name="An D.S."/>
            <person name="Kim S.G."/>
            <person name="Jin F.X."/>
            <person name="Kim S.C."/>
            <person name="Lee S.T."/>
            <person name="Im W.T."/>
        </authorList>
    </citation>
    <scope>NUCLEOTIDE SEQUENCE</scope>
    <source>
        <strain evidence="2">KACC 17527</strain>
    </source>
</reference>
<feature type="transmembrane region" description="Helical" evidence="1">
    <location>
        <begin position="323"/>
        <end position="340"/>
    </location>
</feature>
<keyword evidence="3" id="KW-1185">Reference proteome</keyword>
<feature type="transmembrane region" description="Helical" evidence="1">
    <location>
        <begin position="647"/>
        <end position="666"/>
    </location>
</feature>
<comment type="caution">
    <text evidence="2">The sequence shown here is derived from an EMBL/GenBank/DDBJ whole genome shotgun (WGS) entry which is preliminary data.</text>
</comment>
<evidence type="ECO:0000313" key="2">
    <source>
        <dbReference type="EMBL" id="MBK6007564.1"/>
    </source>
</evidence>
<name>A0A934WM93_9BURK</name>
<protein>
    <submittedName>
        <fullName evidence="2">Transporter</fullName>
    </submittedName>
</protein>
<keyword evidence="1" id="KW-0812">Transmembrane</keyword>
<gene>
    <name evidence="2" type="ORF">JJB11_15805</name>
</gene>
<feature type="transmembrane region" description="Helical" evidence="1">
    <location>
        <begin position="672"/>
        <end position="692"/>
    </location>
</feature>
<dbReference type="PANTHER" id="PTHR33406">
    <property type="entry name" value="MEMBRANE PROTEIN MJ1562-RELATED"/>
    <property type="match status" value="1"/>
</dbReference>
<accession>A0A934WM93</accession>
<keyword evidence="1" id="KW-0472">Membrane</keyword>
<proteinExistence type="predicted"/>
<sequence>MAIGLWWCTRAVYVADLSAFLPSSPTPEQRVLMAQLKNGATGRVLMIGLRGGTAAERTDASRRLAVALRQSNAFEAVHNGEESEDEAVGRLLFEHRYLLSPGVDAQRFTVEGLRDAIDETVSLLGTPAGTRLGPLLWRDPTGETARMAEAMMPAAAPRVEEGVWVSRTQPRALLLATTRADGADLDAQQAAQQLVRSRFAGLHAAGLQLELSGPGVFAVQSRATIESEVKRLAIAGSIAMLAVLLVAFGSLRPLVIAVLPVASGVVAGIVTVSLATGHVHGLTLGFGTTLIGEAVDYGIYYLVQAHALGRAGWLRAQWPTVRLGLATSVAGFAALVVSGWEGLAQLGIFAVSGLLAAGLTTRYLLPVLAPEGAAGAGLRARLARATAACAAALPRWRVPLLALSIAAVLALVWLPSPWRGSLSSLSPVPQAALDLDASLRADLGAPDAGVIVAAEARDEAGALAAAERIGQRLDALVRAGQLASYQSPARILPSPATQLARRAALPDGSVLQQRLAEATLDGPLPAGKLLPFVGDVQAQRDVPVLHRADFEGTPLAAALDALLLPGRPGTPWTAVLMLQPPAGGTLPVATLRQSLAGLPTARVLQVQPELDGIYAGYLRQARWQAAAGALAVVLLLAWHLRSARRLARVLLPLAASVVLVLAGLSLSGAALGVLHLVGLLLVVAIGSNYALFFDHLALRGEADADTLASLLMANLTTVVSFGLLATARVPALADVGMTVAPGALLSLLLAAAFSGRARQRAAGAV</sequence>
<evidence type="ECO:0000313" key="3">
    <source>
        <dbReference type="Proteomes" id="UP000630528"/>
    </source>
</evidence>
<dbReference type="EMBL" id="JAEPWM010000006">
    <property type="protein sequence ID" value="MBK6007564.1"/>
    <property type="molecule type" value="Genomic_DNA"/>
</dbReference>
<dbReference type="AlphaFoldDB" id="A0A934WM93"/>
<feature type="transmembrane region" description="Helical" evidence="1">
    <location>
        <begin position="232"/>
        <end position="248"/>
    </location>
</feature>
<dbReference type="Gene3D" id="1.20.1640.10">
    <property type="entry name" value="Multidrug efflux transporter AcrB transmembrane domain"/>
    <property type="match status" value="2"/>
</dbReference>
<feature type="transmembrane region" description="Helical" evidence="1">
    <location>
        <begin position="623"/>
        <end position="640"/>
    </location>
</feature>
<reference evidence="2" key="2">
    <citation type="submission" date="2021-01" db="EMBL/GenBank/DDBJ databases">
        <authorList>
            <person name="Kang M."/>
        </authorList>
    </citation>
    <scope>NUCLEOTIDE SEQUENCE</scope>
    <source>
        <strain evidence="2">KACC 17527</strain>
    </source>
</reference>
<dbReference type="SUPFAM" id="SSF82866">
    <property type="entry name" value="Multidrug efflux transporter AcrB transmembrane domain"/>
    <property type="match status" value="2"/>
</dbReference>
<feature type="transmembrane region" description="Helical" evidence="1">
    <location>
        <begin position="346"/>
        <end position="365"/>
    </location>
</feature>
<feature type="transmembrane region" description="Helical" evidence="1">
    <location>
        <begin position="255"/>
        <end position="276"/>
    </location>
</feature>
<feature type="transmembrane region" description="Helical" evidence="1">
    <location>
        <begin position="731"/>
        <end position="753"/>
    </location>
</feature>
<feature type="transmembrane region" description="Helical" evidence="1">
    <location>
        <begin position="282"/>
        <end position="303"/>
    </location>
</feature>
<feature type="transmembrane region" description="Helical" evidence="1">
    <location>
        <begin position="704"/>
        <end position="725"/>
    </location>
</feature>
<evidence type="ECO:0000256" key="1">
    <source>
        <dbReference type="SAM" id="Phobius"/>
    </source>
</evidence>
<organism evidence="2 3">
    <name type="scientific">Ramlibacter ginsenosidimutans</name>
    <dbReference type="NCBI Taxonomy" id="502333"/>
    <lineage>
        <taxon>Bacteria</taxon>
        <taxon>Pseudomonadati</taxon>
        <taxon>Pseudomonadota</taxon>
        <taxon>Betaproteobacteria</taxon>
        <taxon>Burkholderiales</taxon>
        <taxon>Comamonadaceae</taxon>
        <taxon>Ramlibacter</taxon>
    </lineage>
</organism>
<dbReference type="Proteomes" id="UP000630528">
    <property type="component" value="Unassembled WGS sequence"/>
</dbReference>
<dbReference type="InterPro" id="IPR050545">
    <property type="entry name" value="Mycobact_MmpL"/>
</dbReference>
<dbReference type="GO" id="GO:0005886">
    <property type="term" value="C:plasma membrane"/>
    <property type="evidence" value="ECO:0007669"/>
    <property type="project" value="TreeGrafter"/>
</dbReference>
<keyword evidence="1" id="KW-1133">Transmembrane helix</keyword>